<evidence type="ECO:0000259" key="10">
    <source>
        <dbReference type="SMART" id="SM00220"/>
    </source>
</evidence>
<evidence type="ECO:0000256" key="2">
    <source>
        <dbReference type="ARBA" id="ARBA00022527"/>
    </source>
</evidence>
<dbReference type="GO" id="GO:0043123">
    <property type="term" value="P:positive regulation of canonical NF-kappaB signal transduction"/>
    <property type="evidence" value="ECO:0007669"/>
    <property type="project" value="TreeGrafter"/>
</dbReference>
<dbReference type="Pfam" id="PF07714">
    <property type="entry name" value="PK_Tyr_Ser-Thr"/>
    <property type="match status" value="1"/>
</dbReference>
<keyword evidence="11" id="KW-1185">Reference proteome</keyword>
<keyword evidence="8" id="KW-0479">Metal-binding</keyword>
<dbReference type="InterPro" id="IPR001245">
    <property type="entry name" value="Ser-Thr/Tyr_kinase_cat_dom"/>
</dbReference>
<feature type="domain" description="Protein kinase" evidence="10">
    <location>
        <begin position="10"/>
        <end position="265"/>
    </location>
</feature>
<protein>
    <submittedName>
        <fullName evidence="12">Mitogen-activated protein kinase kinase kinase 7-like</fullName>
    </submittedName>
</protein>
<dbReference type="GeneID" id="108010575"/>
<dbReference type="SUPFAM" id="SSF56112">
    <property type="entry name" value="Protein kinase-like (PK-like)"/>
    <property type="match status" value="1"/>
</dbReference>
<dbReference type="GO" id="GO:0006950">
    <property type="term" value="P:response to stress"/>
    <property type="evidence" value="ECO:0007669"/>
    <property type="project" value="UniProtKB-ARBA"/>
</dbReference>
<keyword evidence="2" id="KW-0723">Serine/threonine-protein kinase</keyword>
<organism evidence="11 12">
    <name type="scientific">Drosophila suzukii</name>
    <name type="common">Spotted-wing drosophila fruit fly</name>
    <dbReference type="NCBI Taxonomy" id="28584"/>
    <lineage>
        <taxon>Eukaryota</taxon>
        <taxon>Metazoa</taxon>
        <taxon>Ecdysozoa</taxon>
        <taxon>Arthropoda</taxon>
        <taxon>Hexapoda</taxon>
        <taxon>Insecta</taxon>
        <taxon>Pterygota</taxon>
        <taxon>Neoptera</taxon>
        <taxon>Endopterygota</taxon>
        <taxon>Diptera</taxon>
        <taxon>Brachycera</taxon>
        <taxon>Muscomorpha</taxon>
        <taxon>Ephydroidea</taxon>
        <taxon>Drosophilidae</taxon>
        <taxon>Drosophila</taxon>
        <taxon>Sophophora</taxon>
    </lineage>
</organism>
<dbReference type="GO" id="GO:0005524">
    <property type="term" value="F:ATP binding"/>
    <property type="evidence" value="ECO:0007669"/>
    <property type="project" value="UniProtKB-KW"/>
</dbReference>
<dbReference type="RefSeq" id="XP_016930942.2">
    <property type="nucleotide sequence ID" value="XM_017075453.4"/>
</dbReference>
<dbReference type="PIRSF" id="PIRSF000615">
    <property type="entry name" value="TyrPK_CSF1-R"/>
    <property type="match status" value="1"/>
</dbReference>
<evidence type="ECO:0000256" key="9">
    <source>
        <dbReference type="SAM" id="MobiDB-lite"/>
    </source>
</evidence>
<dbReference type="PANTHER" id="PTHR46716:SF1">
    <property type="entry name" value="MITOGEN-ACTIVATED PROTEIN KINASE KINASE KINASE 7"/>
    <property type="match status" value="1"/>
</dbReference>
<feature type="region of interest" description="Disordered" evidence="9">
    <location>
        <begin position="342"/>
        <end position="391"/>
    </location>
</feature>
<reference evidence="12" key="1">
    <citation type="submission" date="2025-08" db="UniProtKB">
        <authorList>
            <consortium name="RefSeq"/>
        </authorList>
    </citation>
    <scope>IDENTIFICATION</scope>
</reference>
<proteinExistence type="inferred from homology"/>
<dbReference type="SMART" id="SM00220">
    <property type="entry name" value="S_TKc"/>
    <property type="match status" value="1"/>
</dbReference>
<comment type="similarity">
    <text evidence="1">Belongs to the protein kinase superfamily. STE Ser/Thr protein kinase family. MAP kinase kinase kinase subfamily.</text>
</comment>
<name>A0AB39ZA00_DROSZ</name>
<dbReference type="InterPro" id="IPR000719">
    <property type="entry name" value="Prot_kinase_dom"/>
</dbReference>
<evidence type="ECO:0000256" key="1">
    <source>
        <dbReference type="ARBA" id="ARBA00006529"/>
    </source>
</evidence>
<sequence length="403" mass="46360">MVEQVNFAEVFLSDTLGAGACAVVHKGIYKAQEVAVKAYNLQVQTVKKNAEREIQLLSEIDHENVVKVLGTARDGKTGYLVMEYLQNGSLYDFLYGIDQWEYTVGQAVRWAFQCAKGLAHLHSRERPLVHRDIKPQNLVLDNQFETLKITDFDLATDMSNNRSDMRGSVRYMAPEAFRDRKYTDKSDVYSFGIVLWELMARSLPYEHYENIGNQFAILKAVNDGERPPLDAVRSDCPEGIKQMIERCVHEDPEKRPPMKEIEDFLGRLCETGIDEDFIEVLDEDTYAVVTYHEDSSGQKMMRVDFWRSLGEPIRMIFPIIKREAGRIEEVIVRETVRAAEDVGRETARAAQDTERETRRAEKDAERETSRAAHDGERETRRAVQDVGRESKRAIKKIGKKLRF</sequence>
<dbReference type="GO" id="GO:0019899">
    <property type="term" value="F:enzyme binding"/>
    <property type="evidence" value="ECO:0007669"/>
    <property type="project" value="UniProtKB-ARBA"/>
</dbReference>
<dbReference type="AlphaFoldDB" id="A0AB39ZA00"/>
<dbReference type="Proteomes" id="UP001652628">
    <property type="component" value="Chromosome 3"/>
</dbReference>
<accession>A0AB39ZA00</accession>
<dbReference type="GO" id="GO:0007254">
    <property type="term" value="P:JNK cascade"/>
    <property type="evidence" value="ECO:0007669"/>
    <property type="project" value="TreeGrafter"/>
</dbReference>
<feature type="binding site" evidence="8">
    <location>
        <position position="151"/>
    </location>
    <ligand>
        <name>Mg(2+)</name>
        <dbReference type="ChEBI" id="CHEBI:18420"/>
    </ligand>
</feature>
<keyword evidence="3" id="KW-0808">Transferase</keyword>
<dbReference type="PRINTS" id="PR00109">
    <property type="entry name" value="TYRKINASE"/>
</dbReference>
<dbReference type="Gene3D" id="1.10.510.10">
    <property type="entry name" value="Transferase(Phosphotransferase) domain 1"/>
    <property type="match status" value="1"/>
</dbReference>
<evidence type="ECO:0000256" key="7">
    <source>
        <dbReference type="PIRSR" id="PIRSR000615-1"/>
    </source>
</evidence>
<dbReference type="PROSITE" id="PS00108">
    <property type="entry name" value="PROTEIN_KINASE_ST"/>
    <property type="match status" value="1"/>
</dbReference>
<evidence type="ECO:0000256" key="4">
    <source>
        <dbReference type="ARBA" id="ARBA00022741"/>
    </source>
</evidence>
<evidence type="ECO:0000313" key="12">
    <source>
        <dbReference type="RefSeq" id="XP_016930942.2"/>
    </source>
</evidence>
<evidence type="ECO:0000256" key="8">
    <source>
        <dbReference type="PIRSR" id="PIRSR000615-3"/>
    </source>
</evidence>
<dbReference type="CTD" id="318725"/>
<keyword evidence="5" id="KW-0418">Kinase</keyword>
<keyword evidence="6" id="KW-0067">ATP-binding</keyword>
<keyword evidence="8" id="KW-0460">Magnesium</keyword>
<dbReference type="InterPro" id="IPR008271">
    <property type="entry name" value="Ser/Thr_kinase_AS"/>
</dbReference>
<evidence type="ECO:0000256" key="6">
    <source>
        <dbReference type="ARBA" id="ARBA00022840"/>
    </source>
</evidence>
<dbReference type="PANTHER" id="PTHR46716">
    <property type="entry name" value="MITOGEN-ACTIVATED PROTEIN KINASE KINASE KINASE 7"/>
    <property type="match status" value="1"/>
</dbReference>
<evidence type="ECO:0000256" key="3">
    <source>
        <dbReference type="ARBA" id="ARBA00022679"/>
    </source>
</evidence>
<evidence type="ECO:0000256" key="5">
    <source>
        <dbReference type="ARBA" id="ARBA00022777"/>
    </source>
</evidence>
<keyword evidence="4" id="KW-0547">Nucleotide-binding</keyword>
<dbReference type="GO" id="GO:0006955">
    <property type="term" value="P:immune response"/>
    <property type="evidence" value="ECO:0007669"/>
    <property type="project" value="TreeGrafter"/>
</dbReference>
<feature type="active site" description="Proton acceptor" evidence="7">
    <location>
        <position position="132"/>
    </location>
</feature>
<dbReference type="InterPro" id="IPR011009">
    <property type="entry name" value="Kinase-like_dom_sf"/>
</dbReference>
<gene>
    <name evidence="12" type="primary">Takl1</name>
</gene>
<dbReference type="GO" id="GO:0046872">
    <property type="term" value="F:metal ion binding"/>
    <property type="evidence" value="ECO:0007669"/>
    <property type="project" value="UniProtKB-KW"/>
</dbReference>
<evidence type="ECO:0000313" key="11">
    <source>
        <dbReference type="Proteomes" id="UP001652628"/>
    </source>
</evidence>
<dbReference type="GO" id="GO:0004709">
    <property type="term" value="F:MAP kinase kinase kinase activity"/>
    <property type="evidence" value="ECO:0007669"/>
    <property type="project" value="TreeGrafter"/>
</dbReference>
<feature type="binding site" evidence="8">
    <location>
        <position position="137"/>
    </location>
    <ligand>
        <name>Mg(2+)</name>
        <dbReference type="ChEBI" id="CHEBI:18420"/>
    </ligand>
</feature>